<organism evidence="1">
    <name type="scientific">Fagus sylvatica</name>
    <name type="common">Beechnut</name>
    <dbReference type="NCBI Taxonomy" id="28930"/>
    <lineage>
        <taxon>Eukaryota</taxon>
        <taxon>Viridiplantae</taxon>
        <taxon>Streptophyta</taxon>
        <taxon>Embryophyta</taxon>
        <taxon>Tracheophyta</taxon>
        <taxon>Spermatophyta</taxon>
        <taxon>Magnoliopsida</taxon>
        <taxon>eudicotyledons</taxon>
        <taxon>Gunneridae</taxon>
        <taxon>Pentapetalae</taxon>
        <taxon>rosids</taxon>
        <taxon>fabids</taxon>
        <taxon>Fagales</taxon>
        <taxon>Fagaceae</taxon>
        <taxon>Fagus</taxon>
    </lineage>
</organism>
<sequence length="287" mass="31832">MANNETLNSGSPHPIGSSVNLSDDPTNKYYLHHGDSPSAILSSLKMSPCLLIMLGFDATPWLKSLWDELNNFRSILDCSCGALKIVLDNKQHEYVMQFLMGLNDSFSHVRAQILMTDPFPPITEAFALVVQEERQRNINIPFLAPGSDSVALFTRGEAPRNNYSGKGQFHKKERPFCSHCGITGHIVDKCYKLHGYPPGYKFKNKMHFANQTSAIGEDPYFPFTQAQCQQLLAMLSSQASLNPSQPQMSNQMVCQSQDASSSIPHQAASAISQFMSGPGRLKEDWLG</sequence>
<proteinExistence type="predicted"/>
<reference evidence="1" key="1">
    <citation type="submission" date="2018-02" db="EMBL/GenBank/DDBJ databases">
        <authorList>
            <person name="Cohen D.B."/>
            <person name="Kent A.D."/>
        </authorList>
    </citation>
    <scope>NUCLEOTIDE SEQUENCE</scope>
</reference>
<dbReference type="PANTHER" id="PTHR34222:SF99">
    <property type="entry name" value="PROTEIN, PUTATIVE-RELATED"/>
    <property type="match status" value="1"/>
</dbReference>
<dbReference type="EMBL" id="OIVN01006383">
    <property type="protein sequence ID" value="SPD32005.1"/>
    <property type="molecule type" value="Genomic_DNA"/>
</dbReference>
<protein>
    <recommendedName>
        <fullName evidence="2">CCHC-type domain-containing protein</fullName>
    </recommendedName>
</protein>
<dbReference type="AlphaFoldDB" id="A0A2N9J5X7"/>
<accession>A0A2N9J5X7</accession>
<evidence type="ECO:0008006" key="2">
    <source>
        <dbReference type="Google" id="ProtNLM"/>
    </source>
</evidence>
<evidence type="ECO:0000313" key="1">
    <source>
        <dbReference type="EMBL" id="SPD32005.1"/>
    </source>
</evidence>
<dbReference type="PANTHER" id="PTHR34222">
    <property type="entry name" value="GAG_PRE-INTEGRS DOMAIN-CONTAINING PROTEIN"/>
    <property type="match status" value="1"/>
</dbReference>
<name>A0A2N9J5X7_FAGSY</name>
<gene>
    <name evidence="1" type="ORF">FSB_LOCUS59887</name>
</gene>